<feature type="transmembrane region" description="Helical" evidence="12">
    <location>
        <begin position="305"/>
        <end position="330"/>
    </location>
</feature>
<keyword evidence="15" id="KW-1185">Reference proteome</keyword>
<comment type="caution">
    <text evidence="14">The sequence shown here is derived from an EMBL/GenBank/DDBJ whole genome shotgun (WGS) entry which is preliminary data.</text>
</comment>
<evidence type="ECO:0000256" key="10">
    <source>
        <dbReference type="ARBA" id="ARBA00023098"/>
    </source>
</evidence>
<keyword evidence="11 12" id="KW-0472">Membrane</keyword>
<evidence type="ECO:0000256" key="9">
    <source>
        <dbReference type="ARBA" id="ARBA00023004"/>
    </source>
</evidence>
<evidence type="ECO:0000256" key="4">
    <source>
        <dbReference type="ARBA" id="ARBA00022617"/>
    </source>
</evidence>
<protein>
    <submittedName>
        <fullName evidence="14">Fatty acid desaturase</fullName>
        <ecNumber evidence="14">1.14.19.-</ecNumber>
    </submittedName>
</protein>
<dbReference type="EMBL" id="JALNMH010000001">
    <property type="protein sequence ID" value="MCK7592060.1"/>
    <property type="molecule type" value="Genomic_DNA"/>
</dbReference>
<evidence type="ECO:0000256" key="8">
    <source>
        <dbReference type="ARBA" id="ARBA00023002"/>
    </source>
</evidence>
<sequence length="450" mass="51271">MLATAMKKIAAGLNGALNHAIAITLRIAYRMRMTAPAPAPASRQPWREEPPALHSSLAAVDLRSFGAELDALHARLKAELGVEDLVHLARMARWGRLCTLLGYASAWLFPNPLAALLIAQGITARWGNVAHHVLHRGYDAVPGCPPRWRSGVFARGWRRFLDWPDWIIPEAWCHEHNQLHHYHTGQREDPDLVERNAWLIRAQRVPRPLKWLMLGVFMLSWKALYYAPNTLWTLRRSQRLRAAGRGDRAPRLATPGEAWRIVVPGERLLWPGSRDGLAYYLGCLLPYTLFRFGLVPALFLPLGTWAWLSVLLTSLMAEAMANLWSFLIIAPNHTGDDLHRFDGGTRGRAEFYLQQVSGSVNYTSRGPVSDFLMCHLNYQIEHHLWPDLPALKYREAAPEVRRICERHGVPYVEESLWRRIGKLFAILLGDGSMRRTDMQQDRAMRDLARP</sequence>
<feature type="transmembrane region" description="Helical" evidence="12">
    <location>
        <begin position="277"/>
        <end position="299"/>
    </location>
</feature>
<dbReference type="Proteomes" id="UP001431449">
    <property type="component" value="Unassembled WGS sequence"/>
</dbReference>
<keyword evidence="4" id="KW-0349">Heme</keyword>
<dbReference type="RefSeq" id="WP_248203965.1">
    <property type="nucleotide sequence ID" value="NZ_JALNMH010000001.1"/>
</dbReference>
<keyword evidence="7 12" id="KW-1133">Transmembrane helix</keyword>
<keyword evidence="9" id="KW-0408">Iron</keyword>
<organism evidence="14 15">
    <name type="scientific">Pseudomarimonas salicorniae</name>
    <dbReference type="NCBI Taxonomy" id="2933270"/>
    <lineage>
        <taxon>Bacteria</taxon>
        <taxon>Pseudomonadati</taxon>
        <taxon>Pseudomonadota</taxon>
        <taxon>Gammaproteobacteria</taxon>
        <taxon>Lysobacterales</taxon>
        <taxon>Lysobacteraceae</taxon>
        <taxon>Pseudomarimonas</taxon>
    </lineage>
</organism>
<comment type="subcellular location">
    <subcellularLocation>
        <location evidence="1">Membrane</location>
        <topology evidence="1">Multi-pass membrane protein</topology>
    </subcellularLocation>
</comment>
<evidence type="ECO:0000313" key="14">
    <source>
        <dbReference type="EMBL" id="MCK7592060.1"/>
    </source>
</evidence>
<evidence type="ECO:0000259" key="13">
    <source>
        <dbReference type="Pfam" id="PF00487"/>
    </source>
</evidence>
<evidence type="ECO:0000256" key="2">
    <source>
        <dbReference type="ARBA" id="ARBA00005189"/>
    </source>
</evidence>
<name>A0ABT0GBY1_9GAMM</name>
<evidence type="ECO:0000256" key="6">
    <source>
        <dbReference type="ARBA" id="ARBA00022723"/>
    </source>
</evidence>
<feature type="domain" description="Fatty acid desaturase" evidence="13">
    <location>
        <begin position="109"/>
        <end position="413"/>
    </location>
</feature>
<evidence type="ECO:0000256" key="5">
    <source>
        <dbReference type="ARBA" id="ARBA00022692"/>
    </source>
</evidence>
<dbReference type="PANTHER" id="PTHR19353:SF30">
    <property type="entry name" value="DELTA 8-(E)-SPHINGOLIPID DESATURASE"/>
    <property type="match status" value="1"/>
</dbReference>
<comment type="pathway">
    <text evidence="2">Lipid metabolism.</text>
</comment>
<dbReference type="CDD" id="cd01060">
    <property type="entry name" value="Membrane-FADS-like"/>
    <property type="match status" value="1"/>
</dbReference>
<reference evidence="14" key="1">
    <citation type="submission" date="2022-04" db="EMBL/GenBank/DDBJ databases">
        <title>Lysobacter sp. CAU 1642 isolated from sea sand.</title>
        <authorList>
            <person name="Kim W."/>
        </authorList>
    </citation>
    <scope>NUCLEOTIDE SEQUENCE</scope>
    <source>
        <strain evidence="14">CAU 1642</strain>
    </source>
</reference>
<dbReference type="Pfam" id="PF00487">
    <property type="entry name" value="FA_desaturase"/>
    <property type="match status" value="1"/>
</dbReference>
<evidence type="ECO:0000256" key="3">
    <source>
        <dbReference type="ARBA" id="ARBA00009295"/>
    </source>
</evidence>
<evidence type="ECO:0000256" key="1">
    <source>
        <dbReference type="ARBA" id="ARBA00004141"/>
    </source>
</evidence>
<keyword evidence="10" id="KW-0443">Lipid metabolism</keyword>
<keyword evidence="8 14" id="KW-0560">Oxidoreductase</keyword>
<comment type="similarity">
    <text evidence="3">Belongs to the fatty acid desaturase type 1 family.</text>
</comment>
<gene>
    <name evidence="14" type="ORF">M0G41_00075</name>
</gene>
<feature type="transmembrane region" description="Helical" evidence="12">
    <location>
        <begin position="211"/>
        <end position="232"/>
    </location>
</feature>
<keyword evidence="5 12" id="KW-0812">Transmembrane</keyword>
<dbReference type="GO" id="GO:0016491">
    <property type="term" value="F:oxidoreductase activity"/>
    <property type="evidence" value="ECO:0007669"/>
    <property type="project" value="UniProtKB-KW"/>
</dbReference>
<evidence type="ECO:0000256" key="11">
    <source>
        <dbReference type="ARBA" id="ARBA00023136"/>
    </source>
</evidence>
<evidence type="ECO:0000313" key="15">
    <source>
        <dbReference type="Proteomes" id="UP001431449"/>
    </source>
</evidence>
<dbReference type="InterPro" id="IPR012171">
    <property type="entry name" value="Fatty_acid_desaturase"/>
</dbReference>
<accession>A0ABT0GBY1</accession>
<evidence type="ECO:0000256" key="7">
    <source>
        <dbReference type="ARBA" id="ARBA00022989"/>
    </source>
</evidence>
<proteinExistence type="inferred from homology"/>
<dbReference type="InterPro" id="IPR005804">
    <property type="entry name" value="FA_desaturase_dom"/>
</dbReference>
<dbReference type="EC" id="1.14.19.-" evidence="14"/>
<dbReference type="PANTHER" id="PTHR19353">
    <property type="entry name" value="FATTY ACID DESATURASE 2"/>
    <property type="match status" value="1"/>
</dbReference>
<keyword evidence="6" id="KW-0479">Metal-binding</keyword>
<evidence type="ECO:0000256" key="12">
    <source>
        <dbReference type="SAM" id="Phobius"/>
    </source>
</evidence>